<keyword evidence="13" id="KW-1185">Reference proteome</keyword>
<sequence length="411" mass="45700">MSKIRLNTFIQALVMGLFWCSGKLIVLFAVLCFVLTGNDLSTEKIFVAVALYNSCRLSITLFFPFAVQYLFELSVTLKRIQNFLELEEFIPYASSWLMCLDAKEKLREIEKGFVDDVDRSCQLEKQQSKRCKIFADSLTTAWQAYENHLYSAYAVMNVSFEANPGDLIAVIGPVGSGKSSLLSTLICETYKVSGHLFISGKIAYCSQDAWIFNGSLRDNILFGYDYDQKRYKRALELSALASDIEQFPQRDAVLVGDHGASLSGGQRARISLARAIYSNADIYLLDDPLSAVDATVARYLFDKCICGYLRSKIVVLVTHQIQFLHSASKVLLMDKGEIIANGKLEELLKYHAEEFTKLVQETENSFAKIISNGSVSPPSMISSPKRTLSRISAGLSDGCADADEKLAATLT</sequence>
<evidence type="ECO:0000256" key="3">
    <source>
        <dbReference type="ARBA" id="ARBA00022448"/>
    </source>
</evidence>
<dbReference type="InterPro" id="IPR027417">
    <property type="entry name" value="P-loop_NTPase"/>
</dbReference>
<evidence type="ECO:0000256" key="10">
    <source>
        <dbReference type="SAM" id="Phobius"/>
    </source>
</evidence>
<evidence type="ECO:0000256" key="7">
    <source>
        <dbReference type="ARBA" id="ARBA00022840"/>
    </source>
</evidence>
<feature type="transmembrane region" description="Helical" evidence="10">
    <location>
        <begin position="12"/>
        <end position="37"/>
    </location>
</feature>
<dbReference type="InterPro" id="IPR050173">
    <property type="entry name" value="ABC_transporter_C-like"/>
</dbReference>
<keyword evidence="3" id="KW-0813">Transport</keyword>
<dbReference type="SUPFAM" id="SSF52540">
    <property type="entry name" value="P-loop containing nucleoside triphosphate hydrolases"/>
    <property type="match status" value="1"/>
</dbReference>
<feature type="domain" description="ABC transporter" evidence="11">
    <location>
        <begin position="133"/>
        <end position="360"/>
    </location>
</feature>
<evidence type="ECO:0000256" key="2">
    <source>
        <dbReference type="ARBA" id="ARBA00009726"/>
    </source>
</evidence>
<protein>
    <recommendedName>
        <fullName evidence="11">ABC transporter domain-containing protein</fullName>
    </recommendedName>
</protein>
<dbReference type="Pfam" id="PF00005">
    <property type="entry name" value="ABC_tran"/>
    <property type="match status" value="1"/>
</dbReference>
<dbReference type="GO" id="GO:0005524">
    <property type="term" value="F:ATP binding"/>
    <property type="evidence" value="ECO:0007669"/>
    <property type="project" value="UniProtKB-KW"/>
</dbReference>
<keyword evidence="6" id="KW-0547">Nucleotide-binding</keyword>
<evidence type="ECO:0000256" key="4">
    <source>
        <dbReference type="ARBA" id="ARBA00022692"/>
    </source>
</evidence>
<dbReference type="PROSITE" id="PS00211">
    <property type="entry name" value="ABC_TRANSPORTER_1"/>
    <property type="match status" value="1"/>
</dbReference>
<name>A0AAD5LWT5_PARTN</name>
<dbReference type="GO" id="GO:0016887">
    <property type="term" value="F:ATP hydrolysis activity"/>
    <property type="evidence" value="ECO:0007669"/>
    <property type="project" value="InterPro"/>
</dbReference>
<proteinExistence type="inferred from homology"/>
<evidence type="ECO:0000256" key="5">
    <source>
        <dbReference type="ARBA" id="ARBA00022737"/>
    </source>
</evidence>
<evidence type="ECO:0000256" key="1">
    <source>
        <dbReference type="ARBA" id="ARBA00004141"/>
    </source>
</evidence>
<keyword evidence="5" id="KW-0677">Repeat</keyword>
<reference evidence="12" key="1">
    <citation type="submission" date="2021-06" db="EMBL/GenBank/DDBJ databases">
        <title>Parelaphostrongylus tenuis whole genome reference sequence.</title>
        <authorList>
            <person name="Garwood T.J."/>
            <person name="Larsen P.A."/>
            <person name="Fountain-Jones N.M."/>
            <person name="Garbe J.R."/>
            <person name="Macchietto M.G."/>
            <person name="Kania S.A."/>
            <person name="Gerhold R.W."/>
            <person name="Richards J.E."/>
            <person name="Wolf T.M."/>
        </authorList>
    </citation>
    <scope>NUCLEOTIDE SEQUENCE</scope>
    <source>
        <strain evidence="12">MNPRO001-30</strain>
        <tissue evidence="12">Meninges</tissue>
    </source>
</reference>
<evidence type="ECO:0000256" key="8">
    <source>
        <dbReference type="ARBA" id="ARBA00022989"/>
    </source>
</evidence>
<organism evidence="12 13">
    <name type="scientific">Parelaphostrongylus tenuis</name>
    <name type="common">Meningeal worm</name>
    <dbReference type="NCBI Taxonomy" id="148309"/>
    <lineage>
        <taxon>Eukaryota</taxon>
        <taxon>Metazoa</taxon>
        <taxon>Ecdysozoa</taxon>
        <taxon>Nematoda</taxon>
        <taxon>Chromadorea</taxon>
        <taxon>Rhabditida</taxon>
        <taxon>Rhabditina</taxon>
        <taxon>Rhabditomorpha</taxon>
        <taxon>Strongyloidea</taxon>
        <taxon>Metastrongylidae</taxon>
        <taxon>Parelaphostrongylus</taxon>
    </lineage>
</organism>
<dbReference type="EMBL" id="JAHQIW010000409">
    <property type="protein sequence ID" value="KAJ1347925.1"/>
    <property type="molecule type" value="Genomic_DNA"/>
</dbReference>
<keyword evidence="9 10" id="KW-0472">Membrane</keyword>
<comment type="similarity">
    <text evidence="2">Belongs to the ABC transporter superfamily. ABCC family. Conjugate transporter (TC 3.A.1.208) subfamily.</text>
</comment>
<dbReference type="CDD" id="cd03250">
    <property type="entry name" value="ABCC_MRP_domain1"/>
    <property type="match status" value="1"/>
</dbReference>
<dbReference type="Gene3D" id="3.40.50.300">
    <property type="entry name" value="P-loop containing nucleotide triphosphate hydrolases"/>
    <property type="match status" value="1"/>
</dbReference>
<evidence type="ECO:0000313" key="13">
    <source>
        <dbReference type="Proteomes" id="UP001196413"/>
    </source>
</evidence>
<comment type="caution">
    <text evidence="12">The sequence shown here is derived from an EMBL/GenBank/DDBJ whole genome shotgun (WGS) entry which is preliminary data.</text>
</comment>
<dbReference type="Proteomes" id="UP001196413">
    <property type="component" value="Unassembled WGS sequence"/>
</dbReference>
<dbReference type="InterPro" id="IPR017871">
    <property type="entry name" value="ABC_transporter-like_CS"/>
</dbReference>
<dbReference type="GO" id="GO:0042626">
    <property type="term" value="F:ATPase-coupled transmembrane transporter activity"/>
    <property type="evidence" value="ECO:0007669"/>
    <property type="project" value="TreeGrafter"/>
</dbReference>
<keyword evidence="4 10" id="KW-0812">Transmembrane</keyword>
<dbReference type="AlphaFoldDB" id="A0AAD5LWT5"/>
<keyword evidence="7" id="KW-0067">ATP-binding</keyword>
<comment type="subcellular location">
    <subcellularLocation>
        <location evidence="1">Membrane</location>
        <topology evidence="1">Multi-pass membrane protein</topology>
    </subcellularLocation>
</comment>
<gene>
    <name evidence="12" type="ORF">KIN20_003105</name>
</gene>
<dbReference type="FunFam" id="3.40.50.300:FF:000973">
    <property type="entry name" value="Multidrug resistance-associated protein 4"/>
    <property type="match status" value="1"/>
</dbReference>
<evidence type="ECO:0000256" key="6">
    <source>
        <dbReference type="ARBA" id="ARBA00022741"/>
    </source>
</evidence>
<evidence type="ECO:0000259" key="11">
    <source>
        <dbReference type="PROSITE" id="PS50893"/>
    </source>
</evidence>
<dbReference type="PANTHER" id="PTHR24223">
    <property type="entry name" value="ATP-BINDING CASSETTE SUB-FAMILY C"/>
    <property type="match status" value="1"/>
</dbReference>
<dbReference type="PANTHER" id="PTHR24223:SF456">
    <property type="entry name" value="MULTIDRUG RESISTANCE-ASSOCIATED PROTEIN LETHAL(2)03659"/>
    <property type="match status" value="1"/>
</dbReference>
<keyword evidence="8 10" id="KW-1133">Transmembrane helix</keyword>
<dbReference type="GO" id="GO:0016020">
    <property type="term" value="C:membrane"/>
    <property type="evidence" value="ECO:0007669"/>
    <property type="project" value="UniProtKB-SubCell"/>
</dbReference>
<evidence type="ECO:0000256" key="9">
    <source>
        <dbReference type="ARBA" id="ARBA00023136"/>
    </source>
</evidence>
<dbReference type="InterPro" id="IPR003593">
    <property type="entry name" value="AAA+_ATPase"/>
</dbReference>
<evidence type="ECO:0000313" key="12">
    <source>
        <dbReference type="EMBL" id="KAJ1347925.1"/>
    </source>
</evidence>
<dbReference type="PROSITE" id="PS50893">
    <property type="entry name" value="ABC_TRANSPORTER_2"/>
    <property type="match status" value="1"/>
</dbReference>
<feature type="transmembrane region" description="Helical" evidence="10">
    <location>
        <begin position="49"/>
        <end position="71"/>
    </location>
</feature>
<dbReference type="SMART" id="SM00382">
    <property type="entry name" value="AAA"/>
    <property type="match status" value="1"/>
</dbReference>
<accession>A0AAD5LWT5</accession>
<dbReference type="InterPro" id="IPR003439">
    <property type="entry name" value="ABC_transporter-like_ATP-bd"/>
</dbReference>